<dbReference type="Proteomes" id="UP000198891">
    <property type="component" value="Unassembled WGS sequence"/>
</dbReference>
<accession>A0A1H3TRW6</accession>
<dbReference type="Gene3D" id="3.40.50.12580">
    <property type="match status" value="1"/>
</dbReference>
<gene>
    <name evidence="1" type="ORF">SAMN05216554_4367</name>
</gene>
<keyword evidence="2" id="KW-1185">Reference proteome</keyword>
<dbReference type="RefSeq" id="WP_092557828.1">
    <property type="nucleotide sequence ID" value="NZ_FNPZ01000007.1"/>
</dbReference>
<evidence type="ECO:0000313" key="1">
    <source>
        <dbReference type="EMBL" id="SDZ52079.1"/>
    </source>
</evidence>
<sequence>MGVLNDAKLGWTVLRDLLRARRVRSKLAGQLAARAPLSRRRFEIGVYFADGDVNLYQVRQWYKPLLELSKTHPVVILSRNPSGASALLDECPLPVAYVRKVSELEDFIAEQDLKIVFYVNQNARNFQMMRYGRRWHVFINHGESDKMYMTTNQFKAYDYSFVAGDAAIARLKRVLWDYDFDKRAIPIGRPQADHYSGIVPFERDGRTVVLYAPTWEGDRAAAAYGSIASHGVGLVRDILSSPDHRLIYRPHPRSGVLDPAYAAANREIVAAIAAANRDDATAQHVHDTGAELGWQLAVADVAVVDVSAMVYDRLATGKPLLITRPVSPDAEIDTGGYLSDAEWLLAEDAPQVRARIDRLSHDSAAKVRLGRWVTHYFGDTSPGAATRRFHGAVEGLLAEWDRNAALHARDEPIDEHDVYAEHDEERF</sequence>
<evidence type="ECO:0008006" key="3">
    <source>
        <dbReference type="Google" id="ProtNLM"/>
    </source>
</evidence>
<dbReference type="EMBL" id="FNPZ01000007">
    <property type="protein sequence ID" value="SDZ52079.1"/>
    <property type="molecule type" value="Genomic_DNA"/>
</dbReference>
<reference evidence="1 2" key="1">
    <citation type="submission" date="2016-10" db="EMBL/GenBank/DDBJ databases">
        <authorList>
            <person name="de Groot N.N."/>
        </authorList>
    </citation>
    <scope>NUCLEOTIDE SEQUENCE [LARGE SCALE GENOMIC DNA]</scope>
    <source>
        <strain evidence="1 2">CGMCC 4.3491</strain>
    </source>
</reference>
<organism evidence="1 2">
    <name type="scientific">Herbiconiux ginsengi</name>
    <dbReference type="NCBI Taxonomy" id="381665"/>
    <lineage>
        <taxon>Bacteria</taxon>
        <taxon>Bacillati</taxon>
        <taxon>Actinomycetota</taxon>
        <taxon>Actinomycetes</taxon>
        <taxon>Micrococcales</taxon>
        <taxon>Microbacteriaceae</taxon>
        <taxon>Herbiconiux</taxon>
    </lineage>
</organism>
<name>A0A1H3TRW6_9MICO</name>
<dbReference type="SUPFAM" id="SSF53756">
    <property type="entry name" value="UDP-Glycosyltransferase/glycogen phosphorylase"/>
    <property type="match status" value="1"/>
</dbReference>
<proteinExistence type="predicted"/>
<dbReference type="OrthoDB" id="7806295at2"/>
<dbReference type="InterPro" id="IPR043148">
    <property type="entry name" value="TagF_C"/>
</dbReference>
<dbReference type="STRING" id="381665.SAMN05216554_4367"/>
<evidence type="ECO:0000313" key="2">
    <source>
        <dbReference type="Proteomes" id="UP000198891"/>
    </source>
</evidence>
<dbReference type="AlphaFoldDB" id="A0A1H3TRW6"/>
<protein>
    <recommendedName>
        <fullName evidence="3">CDP-Glycerol:Poly(Glycerophosphate) glycerophosphotransferase</fullName>
    </recommendedName>
</protein>